<protein>
    <submittedName>
        <fullName evidence="1">Poly(Beta-D-mannuronate) lyase</fullName>
    </submittedName>
</protein>
<proteinExistence type="predicted"/>
<dbReference type="Proteomes" id="UP001497744">
    <property type="component" value="Unassembled WGS sequence"/>
</dbReference>
<dbReference type="AlphaFoldDB" id="A0AAV4M0Z3"/>
<accession>A0AAV4M0Z3</accession>
<reference evidence="1 2" key="1">
    <citation type="submission" date="2021-06" db="EMBL/GenBank/DDBJ databases">
        <title>Genome sequence of Babesia caballi.</title>
        <authorList>
            <person name="Yamagishi J."/>
            <person name="Kidaka T."/>
            <person name="Ochi A."/>
        </authorList>
    </citation>
    <scope>NUCLEOTIDE SEQUENCE [LARGE SCALE GENOMIC DNA]</scope>
    <source>
        <strain evidence="1">USDA-D6B2</strain>
    </source>
</reference>
<organism evidence="1 2">
    <name type="scientific">Babesia caballi</name>
    <dbReference type="NCBI Taxonomy" id="5871"/>
    <lineage>
        <taxon>Eukaryota</taxon>
        <taxon>Sar</taxon>
        <taxon>Alveolata</taxon>
        <taxon>Apicomplexa</taxon>
        <taxon>Aconoidasida</taxon>
        <taxon>Piroplasmida</taxon>
        <taxon>Babesiidae</taxon>
        <taxon>Babesia</taxon>
    </lineage>
</organism>
<evidence type="ECO:0000313" key="2">
    <source>
        <dbReference type="Proteomes" id="UP001497744"/>
    </source>
</evidence>
<dbReference type="RefSeq" id="XP_067717619.1">
    <property type="nucleotide sequence ID" value="XM_067861518.1"/>
</dbReference>
<evidence type="ECO:0000313" key="1">
    <source>
        <dbReference type="EMBL" id="GIX65550.1"/>
    </source>
</evidence>
<name>A0AAV4M0Z3_BABCB</name>
<keyword evidence="2" id="KW-1185">Reference proteome</keyword>
<comment type="caution">
    <text evidence="1">The sequence shown here is derived from an EMBL/GenBank/DDBJ whole genome shotgun (WGS) entry which is preliminary data.</text>
</comment>
<gene>
    <name evidence="1" type="ORF">BcabD6B2_49850</name>
</gene>
<dbReference type="EMBL" id="BPLF01000005">
    <property type="protein sequence ID" value="GIX65550.1"/>
    <property type="molecule type" value="Genomic_DNA"/>
</dbReference>
<keyword evidence="1" id="KW-0456">Lyase</keyword>
<dbReference type="GeneID" id="94197031"/>
<sequence>MVPVDLKRSLLAERSQECLLLVPPDVQRNFAAGAPQQHELNGVVGLLSPQQQRLQHATVARSQDGCDELSAQAGQGHPHLRRVLQFLHLLLAGLGEVKHDVLHHRAQGLVRGVAHKGLLKGEHLQVAHEQEKRSDARKALKRLHLQQHQRVQNLDPTRDIVHLQLQELGVAQLRRLRRVVPVEVPDAAPDAAVLIVVLREVEAAEALAALAHEVVELLEDHLYQPEHASAQRFVPVPVDARVEVVRVDAEEVDGRVDGGQHRVQLFRYLVHILQRARKDAIPVLLRPLGSCGGTVLRGVRTGGRRCCSHRLYELVVLDLVDRTRKALVPLVVALQLLQHCQLFRERDLARRQLVELLVHALEVQAVRRLTQAQLPQPARTLLMQRHQLVEPPVGVEQQRVPALVQPRQACEHLRLHHLLVRRLELRRAQGVRSCAPACGGAPTFAIRLRRLGGAGSQHTRQVMEGADALPQH</sequence>
<dbReference type="GO" id="GO:0016829">
    <property type="term" value="F:lyase activity"/>
    <property type="evidence" value="ECO:0007669"/>
    <property type="project" value="UniProtKB-KW"/>
</dbReference>